<evidence type="ECO:0000256" key="5">
    <source>
        <dbReference type="ARBA" id="ARBA00023237"/>
    </source>
</evidence>
<keyword evidence="4" id="KW-0472">Membrane</keyword>
<comment type="similarity">
    <text evidence="2">Belongs to the SusD family.</text>
</comment>
<keyword evidence="9" id="KW-1185">Reference proteome</keyword>
<evidence type="ECO:0000256" key="2">
    <source>
        <dbReference type="ARBA" id="ARBA00006275"/>
    </source>
</evidence>
<gene>
    <name evidence="8" type="ORF">ACFSAH_02615</name>
</gene>
<evidence type="ECO:0000259" key="7">
    <source>
        <dbReference type="Pfam" id="PF14322"/>
    </source>
</evidence>
<dbReference type="InterPro" id="IPR012944">
    <property type="entry name" value="SusD_RagB_dom"/>
</dbReference>
<comment type="caution">
    <text evidence="8">The sequence shown here is derived from an EMBL/GenBank/DDBJ whole genome shotgun (WGS) entry which is preliminary data.</text>
</comment>
<organism evidence="8 9">
    <name type="scientific">Pseudopedobacter beijingensis</name>
    <dbReference type="NCBI Taxonomy" id="1207056"/>
    <lineage>
        <taxon>Bacteria</taxon>
        <taxon>Pseudomonadati</taxon>
        <taxon>Bacteroidota</taxon>
        <taxon>Sphingobacteriia</taxon>
        <taxon>Sphingobacteriales</taxon>
        <taxon>Sphingobacteriaceae</taxon>
        <taxon>Pseudopedobacter</taxon>
    </lineage>
</organism>
<keyword evidence="5" id="KW-0998">Cell outer membrane</keyword>
<name>A0ABW4I7R0_9SPHI</name>
<protein>
    <submittedName>
        <fullName evidence="8">RagB/SusD family nutrient uptake outer membrane protein</fullName>
    </submittedName>
</protein>
<dbReference type="RefSeq" id="WP_379661136.1">
    <property type="nucleotide sequence ID" value="NZ_JBHUDG010000003.1"/>
</dbReference>
<dbReference type="Gene3D" id="1.25.40.390">
    <property type="match status" value="1"/>
</dbReference>
<dbReference type="Proteomes" id="UP001597118">
    <property type="component" value="Unassembled WGS sequence"/>
</dbReference>
<evidence type="ECO:0000313" key="9">
    <source>
        <dbReference type="Proteomes" id="UP001597118"/>
    </source>
</evidence>
<evidence type="ECO:0000256" key="1">
    <source>
        <dbReference type="ARBA" id="ARBA00004442"/>
    </source>
</evidence>
<dbReference type="InterPro" id="IPR011990">
    <property type="entry name" value="TPR-like_helical_dom_sf"/>
</dbReference>
<reference evidence="9" key="1">
    <citation type="journal article" date="2019" name="Int. J. Syst. Evol. Microbiol.">
        <title>The Global Catalogue of Microorganisms (GCM) 10K type strain sequencing project: providing services to taxonomists for standard genome sequencing and annotation.</title>
        <authorList>
            <consortium name="The Broad Institute Genomics Platform"/>
            <consortium name="The Broad Institute Genome Sequencing Center for Infectious Disease"/>
            <person name="Wu L."/>
            <person name="Ma J."/>
        </authorList>
    </citation>
    <scope>NUCLEOTIDE SEQUENCE [LARGE SCALE GENOMIC DNA]</scope>
    <source>
        <strain evidence="9">CCUG 53762</strain>
    </source>
</reference>
<keyword evidence="3" id="KW-0732">Signal</keyword>
<sequence>MKNLKYIGAILAVLNLSSCYKLDVAPYDTIAQGNFWKTEADAKSAAMGVYAQLKNMGAFGYMPLWDTYSDIALGPGGPVEQGTYNGTYDFLVTNWKDTYDGINRANTVIKNVSTMDIDAAVKSDVLGEARFLRALYYFHLVDFFGAVPIYDESWDVAERFNEMLLPRNSTEEVWNFIITDLTFAIDNLPVSWAQSDYGRATKGAAYALRGKAYLYTKSWKNAIADFEEIVYNRTHNYDYSLFSDYTTLFTSSGPIAGDRESIFSIQNKGTVGNLYGMELTTLYGTRGAFGGGRATCMPSVKLADMYEEKDGRIFNWNNHIPNFNESNDVKRTAFRATLNSGLNALATIPDTARLGNIYRNRDPRMMQSLIVPYSYYDGFIVGTGPKRQLYAVASGATVANGFIQNDRGWNVYFYRKFVPIGDMGGTITNRNHTPINFPIIRFADVLLMLSEAYNEDNQLANAVRELNKVRARTSTNMPAINSGPVWLNVSGKQEMFERIVRERAVELAGEGHRYSDLKRWRLAVEYLNGKQEKDFTGEIRFTRKFEDRDYLWPIPTAETLINPDLLPNNPGW</sequence>
<dbReference type="InterPro" id="IPR033985">
    <property type="entry name" value="SusD-like_N"/>
</dbReference>
<accession>A0ABW4I7R0</accession>
<feature type="domain" description="SusD-like N-terminal" evidence="7">
    <location>
        <begin position="90"/>
        <end position="214"/>
    </location>
</feature>
<comment type="subcellular location">
    <subcellularLocation>
        <location evidence="1">Cell outer membrane</location>
    </subcellularLocation>
</comment>
<evidence type="ECO:0000313" key="8">
    <source>
        <dbReference type="EMBL" id="MFD1628750.1"/>
    </source>
</evidence>
<evidence type="ECO:0000256" key="4">
    <source>
        <dbReference type="ARBA" id="ARBA00023136"/>
    </source>
</evidence>
<feature type="domain" description="RagB/SusD" evidence="6">
    <location>
        <begin position="260"/>
        <end position="572"/>
    </location>
</feature>
<evidence type="ECO:0000259" key="6">
    <source>
        <dbReference type="Pfam" id="PF07980"/>
    </source>
</evidence>
<evidence type="ECO:0000256" key="3">
    <source>
        <dbReference type="ARBA" id="ARBA00022729"/>
    </source>
</evidence>
<dbReference type="EMBL" id="JBHUDG010000003">
    <property type="protein sequence ID" value="MFD1628750.1"/>
    <property type="molecule type" value="Genomic_DNA"/>
</dbReference>
<dbReference type="SUPFAM" id="SSF48452">
    <property type="entry name" value="TPR-like"/>
    <property type="match status" value="1"/>
</dbReference>
<dbReference type="CDD" id="cd08977">
    <property type="entry name" value="SusD"/>
    <property type="match status" value="1"/>
</dbReference>
<proteinExistence type="inferred from homology"/>
<dbReference type="Pfam" id="PF14322">
    <property type="entry name" value="SusD-like_3"/>
    <property type="match status" value="1"/>
</dbReference>
<dbReference type="Pfam" id="PF07980">
    <property type="entry name" value="SusD_RagB"/>
    <property type="match status" value="1"/>
</dbReference>